<reference evidence="1" key="1">
    <citation type="journal article" date="2015" name="Nature">
        <title>Complex archaea that bridge the gap between prokaryotes and eukaryotes.</title>
        <authorList>
            <person name="Spang A."/>
            <person name="Saw J.H."/>
            <person name="Jorgensen S.L."/>
            <person name="Zaremba-Niedzwiedzka K."/>
            <person name="Martijn J."/>
            <person name="Lind A.E."/>
            <person name="van Eijk R."/>
            <person name="Schleper C."/>
            <person name="Guy L."/>
            <person name="Ettema T.J."/>
        </authorList>
    </citation>
    <scope>NUCLEOTIDE SEQUENCE</scope>
</reference>
<evidence type="ECO:0000313" key="1">
    <source>
        <dbReference type="EMBL" id="KKN31769.1"/>
    </source>
</evidence>
<accession>A0A0F9PNM8</accession>
<gene>
    <name evidence="1" type="ORF">LCGC14_0820520</name>
</gene>
<name>A0A0F9PNM8_9ZZZZ</name>
<protein>
    <submittedName>
        <fullName evidence="1">Uncharacterized protein</fullName>
    </submittedName>
</protein>
<dbReference type="AlphaFoldDB" id="A0A0F9PNM8"/>
<organism evidence="1">
    <name type="scientific">marine sediment metagenome</name>
    <dbReference type="NCBI Taxonomy" id="412755"/>
    <lineage>
        <taxon>unclassified sequences</taxon>
        <taxon>metagenomes</taxon>
        <taxon>ecological metagenomes</taxon>
    </lineage>
</organism>
<comment type="caution">
    <text evidence="1">The sequence shown here is derived from an EMBL/GenBank/DDBJ whole genome shotgun (WGS) entry which is preliminary data.</text>
</comment>
<sequence>MVEPTEREKLLDEAHQVRRAAAILPLFDADGLNPEWWDHMMRARALEARAKGLGAGSG</sequence>
<dbReference type="EMBL" id="LAZR01002303">
    <property type="protein sequence ID" value="KKN31769.1"/>
    <property type="molecule type" value="Genomic_DNA"/>
</dbReference>
<proteinExistence type="predicted"/>